<keyword evidence="4" id="KW-1185">Reference proteome</keyword>
<feature type="region of interest" description="Disordered" evidence="1">
    <location>
        <begin position="156"/>
        <end position="202"/>
    </location>
</feature>
<protein>
    <recommendedName>
        <fullName evidence="2">ITPR-interacting domain-containing protein</fullName>
    </recommendedName>
</protein>
<evidence type="ECO:0000313" key="4">
    <source>
        <dbReference type="Proteomes" id="UP000518266"/>
    </source>
</evidence>
<dbReference type="Pfam" id="PF14722">
    <property type="entry name" value="KRAP_IP3R_bind"/>
    <property type="match status" value="1"/>
</dbReference>
<dbReference type="InterPro" id="IPR029325">
    <property type="entry name" value="ITPR-bd"/>
</dbReference>
<dbReference type="EMBL" id="JAAKFY010000024">
    <property type="protein sequence ID" value="KAF3836487.1"/>
    <property type="molecule type" value="Genomic_DNA"/>
</dbReference>
<evidence type="ECO:0000313" key="3">
    <source>
        <dbReference type="EMBL" id="KAF3836487.1"/>
    </source>
</evidence>
<comment type="caution">
    <text evidence="3">The sequence shown here is derived from an EMBL/GenBank/DDBJ whole genome shotgun (WGS) entry which is preliminary data.</text>
</comment>
<gene>
    <name evidence="3" type="ORF">F7725_029045</name>
</gene>
<dbReference type="InterPro" id="IPR043444">
    <property type="entry name" value="TESPA1-like"/>
</dbReference>
<dbReference type="Proteomes" id="UP000518266">
    <property type="component" value="Unassembled WGS sequence"/>
</dbReference>
<dbReference type="PANTHER" id="PTHR17469">
    <property type="entry name" value="SPERM SPECIFIC ANTIGEN 2-RELATED"/>
    <property type="match status" value="1"/>
</dbReference>
<evidence type="ECO:0000259" key="2">
    <source>
        <dbReference type="SMART" id="SM01257"/>
    </source>
</evidence>
<dbReference type="OrthoDB" id="6088188at2759"/>
<proteinExistence type="predicted"/>
<accession>A0A7J5XIS3</accession>
<reference evidence="3 4" key="1">
    <citation type="submission" date="2020-03" db="EMBL/GenBank/DDBJ databases">
        <title>Dissostichus mawsoni Genome sequencing and assembly.</title>
        <authorList>
            <person name="Park H."/>
        </authorList>
    </citation>
    <scope>NUCLEOTIDE SEQUENCE [LARGE SCALE GENOMIC DNA]</scope>
    <source>
        <strain evidence="3">DM0001</strain>
        <tissue evidence="3">Muscle</tissue>
    </source>
</reference>
<feature type="domain" description="ITPR-interacting" evidence="2">
    <location>
        <begin position="1"/>
        <end position="105"/>
    </location>
</feature>
<dbReference type="AlphaFoldDB" id="A0A7J5XIS3"/>
<dbReference type="GO" id="GO:0005102">
    <property type="term" value="F:signaling receptor binding"/>
    <property type="evidence" value="ECO:0007669"/>
    <property type="project" value="InterPro"/>
</dbReference>
<evidence type="ECO:0000256" key="1">
    <source>
        <dbReference type="SAM" id="MobiDB-lite"/>
    </source>
</evidence>
<sequence>MGFGCDEPDLSGRIPARFINYQSQAKGINLQVFLEAQQNRLDLENPDVSNRFRQLEVLQQVTTAFSSLVGPSSPLRAPLGKALTPEAREKRRHVGMLFRRASKKSLSQIHNQKSQDLTTPAADPPEAMQPPSSLGDKKSALKRSKPVLLETVCLSPLAEEQGPGPDPNVAAFTSDSSGFLEEPIIPPLSQQAAPGQDLLKVS</sequence>
<dbReference type="SMART" id="SM01257">
    <property type="entry name" value="KRAP_IP3R_bind"/>
    <property type="match status" value="1"/>
</dbReference>
<dbReference type="PANTHER" id="PTHR17469:SF14">
    <property type="entry name" value="PROTEIN ITPRID1"/>
    <property type="match status" value="1"/>
</dbReference>
<feature type="region of interest" description="Disordered" evidence="1">
    <location>
        <begin position="103"/>
        <end position="141"/>
    </location>
</feature>
<feature type="compositionally biased region" description="Polar residues" evidence="1">
    <location>
        <begin position="104"/>
        <end position="118"/>
    </location>
</feature>
<name>A0A7J5XIS3_DISMA</name>
<organism evidence="3 4">
    <name type="scientific">Dissostichus mawsoni</name>
    <name type="common">Antarctic cod</name>
    <dbReference type="NCBI Taxonomy" id="36200"/>
    <lineage>
        <taxon>Eukaryota</taxon>
        <taxon>Metazoa</taxon>
        <taxon>Chordata</taxon>
        <taxon>Craniata</taxon>
        <taxon>Vertebrata</taxon>
        <taxon>Euteleostomi</taxon>
        <taxon>Actinopterygii</taxon>
        <taxon>Neopterygii</taxon>
        <taxon>Teleostei</taxon>
        <taxon>Neoteleostei</taxon>
        <taxon>Acanthomorphata</taxon>
        <taxon>Eupercaria</taxon>
        <taxon>Perciformes</taxon>
        <taxon>Notothenioidei</taxon>
        <taxon>Nototheniidae</taxon>
        <taxon>Dissostichus</taxon>
    </lineage>
</organism>